<evidence type="ECO:0000313" key="2">
    <source>
        <dbReference type="Proteomes" id="UP001302321"/>
    </source>
</evidence>
<gene>
    <name evidence="1" type="ORF">QBC36DRAFT_2868</name>
</gene>
<organism evidence="1 2">
    <name type="scientific">Triangularia setosa</name>
    <dbReference type="NCBI Taxonomy" id="2587417"/>
    <lineage>
        <taxon>Eukaryota</taxon>
        <taxon>Fungi</taxon>
        <taxon>Dikarya</taxon>
        <taxon>Ascomycota</taxon>
        <taxon>Pezizomycotina</taxon>
        <taxon>Sordariomycetes</taxon>
        <taxon>Sordariomycetidae</taxon>
        <taxon>Sordariales</taxon>
        <taxon>Podosporaceae</taxon>
        <taxon>Triangularia</taxon>
    </lineage>
</organism>
<dbReference type="EMBL" id="MU866092">
    <property type="protein sequence ID" value="KAK4181002.1"/>
    <property type="molecule type" value="Genomic_DNA"/>
</dbReference>
<dbReference type="Proteomes" id="UP001302321">
    <property type="component" value="Unassembled WGS sequence"/>
</dbReference>
<accession>A0AAN6WIG0</accession>
<dbReference type="AlphaFoldDB" id="A0AAN6WIG0"/>
<name>A0AAN6WIG0_9PEZI</name>
<sequence>MAMIRLNIDPPMPRITMLMCQDTAALSLSTITAPTLASTSPRRRNLGMLLRPIVAAGPRTAGAKTGARITFNVKASPAGQSNSQKAFACIYWASFGGFFGHFHGAL</sequence>
<proteinExistence type="predicted"/>
<protein>
    <submittedName>
        <fullName evidence="1">Uncharacterized protein</fullName>
    </submittedName>
</protein>
<keyword evidence="2" id="KW-1185">Reference proteome</keyword>
<reference evidence="1" key="1">
    <citation type="journal article" date="2023" name="Mol. Phylogenet. Evol.">
        <title>Genome-scale phylogeny and comparative genomics of the fungal order Sordariales.</title>
        <authorList>
            <person name="Hensen N."/>
            <person name="Bonometti L."/>
            <person name="Westerberg I."/>
            <person name="Brannstrom I.O."/>
            <person name="Guillou S."/>
            <person name="Cros-Aarteil S."/>
            <person name="Calhoun S."/>
            <person name="Haridas S."/>
            <person name="Kuo A."/>
            <person name="Mondo S."/>
            <person name="Pangilinan J."/>
            <person name="Riley R."/>
            <person name="LaButti K."/>
            <person name="Andreopoulos B."/>
            <person name="Lipzen A."/>
            <person name="Chen C."/>
            <person name="Yan M."/>
            <person name="Daum C."/>
            <person name="Ng V."/>
            <person name="Clum A."/>
            <person name="Steindorff A."/>
            <person name="Ohm R.A."/>
            <person name="Martin F."/>
            <person name="Silar P."/>
            <person name="Natvig D.O."/>
            <person name="Lalanne C."/>
            <person name="Gautier V."/>
            <person name="Ament-Velasquez S.L."/>
            <person name="Kruys A."/>
            <person name="Hutchinson M.I."/>
            <person name="Powell A.J."/>
            <person name="Barry K."/>
            <person name="Miller A.N."/>
            <person name="Grigoriev I.V."/>
            <person name="Debuchy R."/>
            <person name="Gladieux P."/>
            <person name="Hiltunen Thoren M."/>
            <person name="Johannesson H."/>
        </authorList>
    </citation>
    <scope>NUCLEOTIDE SEQUENCE</scope>
    <source>
        <strain evidence="1">CBS 892.96</strain>
    </source>
</reference>
<reference evidence="1" key="2">
    <citation type="submission" date="2023-05" db="EMBL/GenBank/DDBJ databases">
        <authorList>
            <consortium name="Lawrence Berkeley National Laboratory"/>
            <person name="Steindorff A."/>
            <person name="Hensen N."/>
            <person name="Bonometti L."/>
            <person name="Westerberg I."/>
            <person name="Brannstrom I.O."/>
            <person name="Guillou S."/>
            <person name="Cros-Aarteil S."/>
            <person name="Calhoun S."/>
            <person name="Haridas S."/>
            <person name="Kuo A."/>
            <person name="Mondo S."/>
            <person name="Pangilinan J."/>
            <person name="Riley R."/>
            <person name="Labutti K."/>
            <person name="Andreopoulos B."/>
            <person name="Lipzen A."/>
            <person name="Chen C."/>
            <person name="Yanf M."/>
            <person name="Daum C."/>
            <person name="Ng V."/>
            <person name="Clum A."/>
            <person name="Ohm R."/>
            <person name="Martin F."/>
            <person name="Silar P."/>
            <person name="Natvig D."/>
            <person name="Lalanne C."/>
            <person name="Gautier V."/>
            <person name="Ament-Velasquez S.L."/>
            <person name="Kruys A."/>
            <person name="Hutchinson M.I."/>
            <person name="Powell A.J."/>
            <person name="Barry K."/>
            <person name="Miller A.N."/>
            <person name="Grigoriev I.V."/>
            <person name="Debuchy R."/>
            <person name="Gladieux P."/>
            <person name="Thoren M.H."/>
            <person name="Johannesson H."/>
        </authorList>
    </citation>
    <scope>NUCLEOTIDE SEQUENCE</scope>
    <source>
        <strain evidence="1">CBS 892.96</strain>
    </source>
</reference>
<evidence type="ECO:0000313" key="1">
    <source>
        <dbReference type="EMBL" id="KAK4181002.1"/>
    </source>
</evidence>
<comment type="caution">
    <text evidence="1">The sequence shown here is derived from an EMBL/GenBank/DDBJ whole genome shotgun (WGS) entry which is preliminary data.</text>
</comment>